<dbReference type="Proteomes" id="UP001060085">
    <property type="component" value="Linkage Group LG04"/>
</dbReference>
<name>A0ACC0B0J0_CATRO</name>
<comment type="caution">
    <text evidence="1">The sequence shown here is derived from an EMBL/GenBank/DDBJ whole genome shotgun (WGS) entry which is preliminary data.</text>
</comment>
<evidence type="ECO:0000313" key="1">
    <source>
        <dbReference type="EMBL" id="KAI5666382.1"/>
    </source>
</evidence>
<dbReference type="EMBL" id="CM044704">
    <property type="protein sequence ID" value="KAI5666382.1"/>
    <property type="molecule type" value="Genomic_DNA"/>
</dbReference>
<keyword evidence="2" id="KW-1185">Reference proteome</keyword>
<accession>A0ACC0B0J0</accession>
<reference evidence="2" key="1">
    <citation type="journal article" date="2023" name="Nat. Plants">
        <title>Single-cell RNA sequencing provides a high-resolution roadmap for understanding the multicellular compartmentation of specialized metabolism.</title>
        <authorList>
            <person name="Sun S."/>
            <person name="Shen X."/>
            <person name="Li Y."/>
            <person name="Li Y."/>
            <person name="Wang S."/>
            <person name="Li R."/>
            <person name="Zhang H."/>
            <person name="Shen G."/>
            <person name="Guo B."/>
            <person name="Wei J."/>
            <person name="Xu J."/>
            <person name="St-Pierre B."/>
            <person name="Chen S."/>
            <person name="Sun C."/>
        </authorList>
    </citation>
    <scope>NUCLEOTIDE SEQUENCE [LARGE SCALE GENOMIC DNA]</scope>
</reference>
<sequence>MGRAPCCDKANVKKGPWSPEEDAKLKEFIEKFGTGGNWIALPQKAGLKRCGKSCRLRWLNYLRPNIKHGEFSDEEDRIICTLYASIGSRWSIIAAQLPGRTDNDIKNYWNTKLKKKLMGFINPLDQRIKLPHHHQYPFSNSSSSNAIQYFTTSSAKSLSTTGLEPFSLDQPNMLLFNNLDNFNPMQLYYPSGKDNMLMFGGTEASCSNSSDGSCSQISYGRDQIKQEPPAINGLQGYNIYDHHHHHHQENQKFVLDYGNDNGGGGTWNKNNNNNHIKGIDDEKLLQNGAGFSSNGTSQLEYELEEVKQLISCSSAGNNGFNSSSSSSSNLLNMMMMRSSITDENKTNERGAGSSMYYYYS</sequence>
<proteinExistence type="predicted"/>
<organism evidence="1 2">
    <name type="scientific">Catharanthus roseus</name>
    <name type="common">Madagascar periwinkle</name>
    <name type="synonym">Vinca rosea</name>
    <dbReference type="NCBI Taxonomy" id="4058"/>
    <lineage>
        <taxon>Eukaryota</taxon>
        <taxon>Viridiplantae</taxon>
        <taxon>Streptophyta</taxon>
        <taxon>Embryophyta</taxon>
        <taxon>Tracheophyta</taxon>
        <taxon>Spermatophyta</taxon>
        <taxon>Magnoliopsida</taxon>
        <taxon>eudicotyledons</taxon>
        <taxon>Gunneridae</taxon>
        <taxon>Pentapetalae</taxon>
        <taxon>asterids</taxon>
        <taxon>lamiids</taxon>
        <taxon>Gentianales</taxon>
        <taxon>Apocynaceae</taxon>
        <taxon>Rauvolfioideae</taxon>
        <taxon>Vinceae</taxon>
        <taxon>Catharanthinae</taxon>
        <taxon>Catharanthus</taxon>
    </lineage>
</organism>
<protein>
    <submittedName>
        <fullName evidence="1">Uncharacterized protein</fullName>
    </submittedName>
</protein>
<gene>
    <name evidence="1" type="ORF">M9H77_16235</name>
</gene>
<evidence type="ECO:0000313" key="2">
    <source>
        <dbReference type="Proteomes" id="UP001060085"/>
    </source>
</evidence>